<reference evidence="3 4" key="1">
    <citation type="submission" date="2019-03" db="EMBL/GenBank/DDBJ databases">
        <title>Single cell metagenomics reveals metabolic interactions within the superorganism composed of flagellate Streblomastix strix and complex community of Bacteroidetes bacteria on its surface.</title>
        <authorList>
            <person name="Treitli S.C."/>
            <person name="Kolisko M."/>
            <person name="Husnik F."/>
            <person name="Keeling P."/>
            <person name="Hampl V."/>
        </authorList>
    </citation>
    <scope>NUCLEOTIDE SEQUENCE [LARGE SCALE GENOMIC DNA]</scope>
    <source>
        <strain evidence="3">ST1C</strain>
    </source>
</reference>
<evidence type="ECO:0000313" key="4">
    <source>
        <dbReference type="Proteomes" id="UP000324800"/>
    </source>
</evidence>
<dbReference type="InterPro" id="IPR057352">
    <property type="entry name" value="TPR_TmcB/C"/>
</dbReference>
<dbReference type="Pfam" id="PF25474">
    <property type="entry name" value="TPR_TmcB"/>
    <property type="match status" value="1"/>
</dbReference>
<evidence type="ECO:0000313" key="3">
    <source>
        <dbReference type="EMBL" id="KAA6402343.1"/>
    </source>
</evidence>
<organism evidence="3 4">
    <name type="scientific">Streblomastix strix</name>
    <dbReference type="NCBI Taxonomy" id="222440"/>
    <lineage>
        <taxon>Eukaryota</taxon>
        <taxon>Metamonada</taxon>
        <taxon>Preaxostyla</taxon>
        <taxon>Oxymonadida</taxon>
        <taxon>Streblomastigidae</taxon>
        <taxon>Streblomastix</taxon>
    </lineage>
</organism>
<dbReference type="EMBL" id="SNRW01000250">
    <property type="protein sequence ID" value="KAA6402343.1"/>
    <property type="molecule type" value="Genomic_DNA"/>
</dbReference>
<name>A0A5J4X5R1_9EUKA</name>
<dbReference type="OrthoDB" id="439046at2759"/>
<sequence>MNFVDSRRWLLIDDGQPLIDVQGLKPKTENNNDTQQQQQNDNNQQQQSNQNTTSKDIQTKQTATIQFPKIKDPDSVEPWVRFLQHKELRDKRYLDYADYVCTRGLKRQKRNAQLQFKYGNFIIQYTKNRINVQSIHKFKRQQYPNFSFRFVLNDITKDSNSKLCGSVKRNMNEMNTSMLNRKMAQAEKYHESAKQEMKDFFENMTSSHTNFDIRYRYLMQIVEFEQKSRFYYEELMVLQPMNATVLPNYAHFLKYISR</sequence>
<evidence type="ECO:0000256" key="1">
    <source>
        <dbReference type="SAM" id="MobiDB-lite"/>
    </source>
</evidence>
<proteinExistence type="predicted"/>
<evidence type="ECO:0000259" key="2">
    <source>
        <dbReference type="Pfam" id="PF25474"/>
    </source>
</evidence>
<comment type="caution">
    <text evidence="3">The sequence shown here is derived from an EMBL/GenBank/DDBJ whole genome shotgun (WGS) entry which is preliminary data.</text>
</comment>
<feature type="domain" description="TmcB/TmcC TPR repeats" evidence="2">
    <location>
        <begin position="179"/>
        <end position="256"/>
    </location>
</feature>
<feature type="compositionally biased region" description="Low complexity" evidence="1">
    <location>
        <begin position="31"/>
        <end position="54"/>
    </location>
</feature>
<accession>A0A5J4X5R1</accession>
<dbReference type="Proteomes" id="UP000324800">
    <property type="component" value="Unassembled WGS sequence"/>
</dbReference>
<dbReference type="AlphaFoldDB" id="A0A5J4X5R1"/>
<protein>
    <recommendedName>
        <fullName evidence="2">TmcB/TmcC TPR repeats domain-containing protein</fullName>
    </recommendedName>
</protein>
<gene>
    <name evidence="3" type="ORF">EZS28_002124</name>
</gene>
<feature type="region of interest" description="Disordered" evidence="1">
    <location>
        <begin position="21"/>
        <end position="59"/>
    </location>
</feature>